<proteinExistence type="predicted"/>
<sequence length="280" mass="31761">MAAKSSKHSYNLPHGREENDRLDAQHHAIVELIGGRVYHAPLSRPSKILDVGCRSGVVTTHLAKCFPSAEVVGVDLAAPIDLSTKPDNVTYLQGDFFHLVESGVLKEGDFDFIFSRMLVVGMVDWPRYASTVSRLLKQGGWVEMQDLSWHLYDHNECSIDDAFPFVLAIQNLLLRKGLDPFCGEHLAEYMRSAGLRAVDQKIYPWAWTYWKNRPETRLIAEHSRSEEHIAVQNFLLEKLNNGVGAYTSEEIRTLKEENQTSAEKIREGMHYIFGVAYGQK</sequence>
<dbReference type="PANTHER" id="PTHR43591:SF24">
    <property type="entry name" value="2-METHOXY-6-POLYPRENYL-1,4-BENZOQUINOL METHYLASE, MITOCHONDRIAL"/>
    <property type="match status" value="1"/>
</dbReference>
<evidence type="ECO:0000313" key="1">
    <source>
        <dbReference type="EMBL" id="GIJ90951.1"/>
    </source>
</evidence>
<dbReference type="Gene3D" id="3.40.50.150">
    <property type="entry name" value="Vaccinia Virus protein VP39"/>
    <property type="match status" value="1"/>
</dbReference>
<dbReference type="RefSeq" id="XP_043161697.1">
    <property type="nucleotide sequence ID" value="XM_043305762.1"/>
</dbReference>
<name>A0A9P3BNK2_9EURO</name>
<evidence type="ECO:0000313" key="2">
    <source>
        <dbReference type="Proteomes" id="UP001043456"/>
    </source>
</evidence>
<dbReference type="CDD" id="cd02440">
    <property type="entry name" value="AdoMet_MTases"/>
    <property type="match status" value="1"/>
</dbReference>
<dbReference type="PANTHER" id="PTHR43591">
    <property type="entry name" value="METHYLTRANSFERASE"/>
    <property type="match status" value="1"/>
</dbReference>
<comment type="caution">
    <text evidence="1">The sequence shown here is derived from an EMBL/GenBank/DDBJ whole genome shotgun (WGS) entry which is preliminary data.</text>
</comment>
<dbReference type="GO" id="GO:0008168">
    <property type="term" value="F:methyltransferase activity"/>
    <property type="evidence" value="ECO:0007669"/>
    <property type="project" value="TreeGrafter"/>
</dbReference>
<gene>
    <name evidence="1" type="ORF">Asppvi_009916</name>
</gene>
<organism evidence="1 2">
    <name type="scientific">Aspergillus pseudoviridinutans</name>
    <dbReference type="NCBI Taxonomy" id="1517512"/>
    <lineage>
        <taxon>Eukaryota</taxon>
        <taxon>Fungi</taxon>
        <taxon>Dikarya</taxon>
        <taxon>Ascomycota</taxon>
        <taxon>Pezizomycotina</taxon>
        <taxon>Eurotiomycetes</taxon>
        <taxon>Eurotiomycetidae</taxon>
        <taxon>Eurotiales</taxon>
        <taxon>Aspergillaceae</taxon>
        <taxon>Aspergillus</taxon>
        <taxon>Aspergillus subgen. Fumigati</taxon>
    </lineage>
</organism>
<accession>A0A9P3BNK2</accession>
<dbReference type="EMBL" id="BHVY01000007">
    <property type="protein sequence ID" value="GIJ90951.1"/>
    <property type="molecule type" value="Genomic_DNA"/>
</dbReference>
<evidence type="ECO:0008006" key="3">
    <source>
        <dbReference type="Google" id="ProtNLM"/>
    </source>
</evidence>
<dbReference type="GeneID" id="67008526"/>
<dbReference type="Proteomes" id="UP001043456">
    <property type="component" value="Unassembled WGS sequence"/>
</dbReference>
<dbReference type="Pfam" id="PF13489">
    <property type="entry name" value="Methyltransf_23"/>
    <property type="match status" value="1"/>
</dbReference>
<keyword evidence="2" id="KW-1185">Reference proteome</keyword>
<dbReference type="SUPFAM" id="SSF53335">
    <property type="entry name" value="S-adenosyl-L-methionine-dependent methyltransferases"/>
    <property type="match status" value="1"/>
</dbReference>
<dbReference type="OrthoDB" id="10017101at2759"/>
<reference evidence="1 2" key="1">
    <citation type="submission" date="2018-10" db="EMBL/GenBank/DDBJ databases">
        <title>Pan-genome distribution and transcriptional activeness of fungal secondary metabolism genes in Aspergillus section Fumigati.</title>
        <authorList>
            <person name="Takahashi H."/>
            <person name="Umemura M."/>
            <person name="Ninomiya A."/>
            <person name="Kusuya Y."/>
            <person name="Urayama S."/>
            <person name="Shimizu M."/>
            <person name="Watanabe A."/>
            <person name="Kamei K."/>
            <person name="Yaguchi T."/>
            <person name="Hagiwara D."/>
        </authorList>
    </citation>
    <scope>NUCLEOTIDE SEQUENCE [LARGE SCALE GENOMIC DNA]</scope>
    <source>
        <strain evidence="1 2">IFM 55266</strain>
    </source>
</reference>
<dbReference type="InterPro" id="IPR029063">
    <property type="entry name" value="SAM-dependent_MTases_sf"/>
</dbReference>
<protein>
    <recommendedName>
        <fullName evidence="3">S-adenosyl-L-methionine-dependent methyltransferase</fullName>
    </recommendedName>
</protein>
<dbReference type="AlphaFoldDB" id="A0A9P3BNK2"/>